<feature type="region of interest" description="Disordered" evidence="4">
    <location>
        <begin position="391"/>
        <end position="410"/>
    </location>
</feature>
<evidence type="ECO:0000256" key="4">
    <source>
        <dbReference type="SAM" id="MobiDB-lite"/>
    </source>
</evidence>
<sequence length="410" mass="44601">MFKQRNVVLLFVFAFLLSLFAACGDSGSSGDANSGNLTVWAMGAEGDNLKALADDFTKANPNIHVTVQAIPWSDAHSKLLTAVAGGQTPDVTLMGTTWMPEFAKMGALDTPPSDIDQNSFFPSTWSTTVYNGTSYGVPWYVDTRVLFYRTDIAQKAGITHAPQTWDELLADAKAMQQKGGAKYGINLGAKDWQELVPFIWQGGGDVYKDGKFTLNTPQTVQALSYYQSFFKQGLTPSSAPQNFDGIQAFVQGTHPMFISGSWNISAINQKSNGKLDGKWAVATLPKQNSMTSFVGGGDLAVFKNSSNKAAAWKFVKYLSQPDVQQKWYTIMQDMPAAKAAWDSGTLSTDKNMIVFRNQLNDAKAPPAIVKWQEVADSIDTNMEQVMLGKATPEQAAQSMQQNAESIGTGD</sequence>
<name>A0A8J3ID25_9CHLR</name>
<comment type="caution">
    <text evidence="6">The sequence shown here is derived from an EMBL/GenBank/DDBJ whole genome shotgun (WGS) entry which is preliminary data.</text>
</comment>
<comment type="similarity">
    <text evidence="1">Belongs to the bacterial solute-binding protein 1 family.</text>
</comment>
<dbReference type="AlphaFoldDB" id="A0A8J3ID25"/>
<dbReference type="PANTHER" id="PTHR30061">
    <property type="entry name" value="MALTOSE-BINDING PERIPLASMIC PROTEIN"/>
    <property type="match status" value="1"/>
</dbReference>
<accession>A0A8J3ID25</accession>
<evidence type="ECO:0000256" key="3">
    <source>
        <dbReference type="ARBA" id="ARBA00022729"/>
    </source>
</evidence>
<evidence type="ECO:0000256" key="1">
    <source>
        <dbReference type="ARBA" id="ARBA00008520"/>
    </source>
</evidence>
<evidence type="ECO:0000256" key="5">
    <source>
        <dbReference type="SAM" id="SignalP"/>
    </source>
</evidence>
<dbReference type="Pfam" id="PF01547">
    <property type="entry name" value="SBP_bac_1"/>
    <property type="match status" value="1"/>
</dbReference>
<keyword evidence="3 5" id="KW-0732">Signal</keyword>
<dbReference type="CDD" id="cd14747">
    <property type="entry name" value="PBP2_MalE"/>
    <property type="match status" value="1"/>
</dbReference>
<evidence type="ECO:0000313" key="6">
    <source>
        <dbReference type="EMBL" id="GHO50970.1"/>
    </source>
</evidence>
<gene>
    <name evidence="6" type="ORF">KSX_91330</name>
</gene>
<dbReference type="PROSITE" id="PS51257">
    <property type="entry name" value="PROKAR_LIPOPROTEIN"/>
    <property type="match status" value="1"/>
</dbReference>
<dbReference type="GO" id="GO:0055052">
    <property type="term" value="C:ATP-binding cassette (ABC) transporter complex, substrate-binding subunit-containing"/>
    <property type="evidence" value="ECO:0007669"/>
    <property type="project" value="TreeGrafter"/>
</dbReference>
<evidence type="ECO:0000256" key="2">
    <source>
        <dbReference type="ARBA" id="ARBA00022448"/>
    </source>
</evidence>
<dbReference type="GO" id="GO:0015768">
    <property type="term" value="P:maltose transport"/>
    <property type="evidence" value="ECO:0007669"/>
    <property type="project" value="TreeGrafter"/>
</dbReference>
<dbReference type="GO" id="GO:1901982">
    <property type="term" value="F:maltose binding"/>
    <property type="evidence" value="ECO:0007669"/>
    <property type="project" value="TreeGrafter"/>
</dbReference>
<dbReference type="RefSeq" id="WP_220199922.1">
    <property type="nucleotide sequence ID" value="NZ_BNJF01000010.1"/>
</dbReference>
<dbReference type="InterPro" id="IPR006059">
    <property type="entry name" value="SBP"/>
</dbReference>
<evidence type="ECO:0000313" key="7">
    <source>
        <dbReference type="Proteomes" id="UP000612362"/>
    </source>
</evidence>
<organism evidence="6 7">
    <name type="scientific">Ktedonospora formicarum</name>
    <dbReference type="NCBI Taxonomy" id="2778364"/>
    <lineage>
        <taxon>Bacteria</taxon>
        <taxon>Bacillati</taxon>
        <taxon>Chloroflexota</taxon>
        <taxon>Ktedonobacteria</taxon>
        <taxon>Ktedonobacterales</taxon>
        <taxon>Ktedonobacteraceae</taxon>
        <taxon>Ktedonospora</taxon>
    </lineage>
</organism>
<dbReference type="SUPFAM" id="SSF53850">
    <property type="entry name" value="Periplasmic binding protein-like II"/>
    <property type="match status" value="1"/>
</dbReference>
<feature type="chain" id="PRO_5035324641" evidence="5">
    <location>
        <begin position="22"/>
        <end position="410"/>
    </location>
</feature>
<dbReference type="GO" id="GO:0042956">
    <property type="term" value="P:maltodextrin transmembrane transport"/>
    <property type="evidence" value="ECO:0007669"/>
    <property type="project" value="TreeGrafter"/>
</dbReference>
<dbReference type="Gene3D" id="3.40.190.10">
    <property type="entry name" value="Periplasmic binding protein-like II"/>
    <property type="match status" value="2"/>
</dbReference>
<reference evidence="6" key="1">
    <citation type="submission" date="2020-10" db="EMBL/GenBank/DDBJ databases">
        <title>Taxonomic study of unclassified bacteria belonging to the class Ktedonobacteria.</title>
        <authorList>
            <person name="Yabe S."/>
            <person name="Wang C.M."/>
            <person name="Zheng Y."/>
            <person name="Sakai Y."/>
            <person name="Cavaletti L."/>
            <person name="Monciardini P."/>
            <person name="Donadio S."/>
        </authorList>
    </citation>
    <scope>NUCLEOTIDE SEQUENCE</scope>
    <source>
        <strain evidence="6">SOSP1-1</strain>
    </source>
</reference>
<keyword evidence="7" id="KW-1185">Reference proteome</keyword>
<protein>
    <submittedName>
        <fullName evidence="6">Sugar ABC transporter substrate-binding protein</fullName>
    </submittedName>
</protein>
<feature type="compositionally biased region" description="Polar residues" evidence="4">
    <location>
        <begin position="394"/>
        <end position="410"/>
    </location>
</feature>
<proteinExistence type="inferred from homology"/>
<dbReference type="PANTHER" id="PTHR30061:SF50">
    <property type="entry name" value="MALTOSE_MALTODEXTRIN-BINDING PERIPLASMIC PROTEIN"/>
    <property type="match status" value="1"/>
</dbReference>
<dbReference type="Proteomes" id="UP000612362">
    <property type="component" value="Unassembled WGS sequence"/>
</dbReference>
<dbReference type="EMBL" id="BNJF01000010">
    <property type="protein sequence ID" value="GHO50970.1"/>
    <property type="molecule type" value="Genomic_DNA"/>
</dbReference>
<feature type="signal peptide" evidence="5">
    <location>
        <begin position="1"/>
        <end position="21"/>
    </location>
</feature>
<keyword evidence="2" id="KW-0813">Transport</keyword>